<evidence type="ECO:0000313" key="1">
    <source>
        <dbReference type="EMBL" id="KZO93450.1"/>
    </source>
</evidence>
<proteinExistence type="predicted"/>
<accession>A0A167JCB8</accession>
<evidence type="ECO:0000313" key="2">
    <source>
        <dbReference type="Proteomes" id="UP000076738"/>
    </source>
</evidence>
<dbReference type="AlphaFoldDB" id="A0A167JCB8"/>
<name>A0A167JCB8_CALVF</name>
<dbReference type="EMBL" id="KV417301">
    <property type="protein sequence ID" value="KZO93450.1"/>
    <property type="molecule type" value="Genomic_DNA"/>
</dbReference>
<dbReference type="OrthoDB" id="3355638at2759"/>
<keyword evidence="2" id="KW-1185">Reference proteome</keyword>
<sequence>MGAAQSNPITPQISAPFSDAHPYILSVPVSNLPLGCACASTDFLKACLQDPASEDAYLTKCEYNMSGDLNGHHWLVLWFSGPEDDEPVAMVVWDADHDAEAKQKGLRMWAELFTPMLDPRQSYLKTRKAVTTVASQPYDYDGVDNGISLLEFAYLALTVQRLYPSLTPPGLPCRWMAHVMFRAIPALLDQPLPAAYIGRIKGVDEGQVNIVVGETRKALAAHQPRGPIDRIECGATVEKKVRERVTLIGLSSSRQRGF</sequence>
<dbReference type="Proteomes" id="UP000076738">
    <property type="component" value="Unassembled WGS sequence"/>
</dbReference>
<organism evidence="1 2">
    <name type="scientific">Calocera viscosa (strain TUFC12733)</name>
    <dbReference type="NCBI Taxonomy" id="1330018"/>
    <lineage>
        <taxon>Eukaryota</taxon>
        <taxon>Fungi</taxon>
        <taxon>Dikarya</taxon>
        <taxon>Basidiomycota</taxon>
        <taxon>Agaricomycotina</taxon>
        <taxon>Dacrymycetes</taxon>
        <taxon>Dacrymycetales</taxon>
        <taxon>Dacrymycetaceae</taxon>
        <taxon>Calocera</taxon>
    </lineage>
</organism>
<protein>
    <submittedName>
        <fullName evidence="1">Uncharacterized protein</fullName>
    </submittedName>
</protein>
<reference evidence="1 2" key="1">
    <citation type="journal article" date="2016" name="Mol. Biol. Evol.">
        <title>Comparative Genomics of Early-Diverging Mushroom-Forming Fungi Provides Insights into the Origins of Lignocellulose Decay Capabilities.</title>
        <authorList>
            <person name="Nagy L.G."/>
            <person name="Riley R."/>
            <person name="Tritt A."/>
            <person name="Adam C."/>
            <person name="Daum C."/>
            <person name="Floudas D."/>
            <person name="Sun H."/>
            <person name="Yadav J.S."/>
            <person name="Pangilinan J."/>
            <person name="Larsson K.H."/>
            <person name="Matsuura K."/>
            <person name="Barry K."/>
            <person name="Labutti K."/>
            <person name="Kuo R."/>
            <person name="Ohm R.A."/>
            <person name="Bhattacharya S.S."/>
            <person name="Shirouzu T."/>
            <person name="Yoshinaga Y."/>
            <person name="Martin F.M."/>
            <person name="Grigoriev I.V."/>
            <person name="Hibbett D.S."/>
        </authorList>
    </citation>
    <scope>NUCLEOTIDE SEQUENCE [LARGE SCALE GENOMIC DNA]</scope>
    <source>
        <strain evidence="1 2">TUFC12733</strain>
    </source>
</reference>
<gene>
    <name evidence="1" type="ORF">CALVIDRAFT_539895</name>
</gene>